<dbReference type="InterPro" id="IPR036942">
    <property type="entry name" value="Beta-barrel_TonB_sf"/>
</dbReference>
<evidence type="ECO:0000256" key="8">
    <source>
        <dbReference type="ARBA" id="ARBA00023077"/>
    </source>
</evidence>
<keyword evidence="4" id="KW-0410">Iron transport</keyword>
<evidence type="ECO:0000313" key="16">
    <source>
        <dbReference type="EMBL" id="MDR6532775.1"/>
    </source>
</evidence>
<dbReference type="Pfam" id="PF07715">
    <property type="entry name" value="Plug"/>
    <property type="match status" value="1"/>
</dbReference>
<dbReference type="RefSeq" id="WP_310033402.1">
    <property type="nucleotide sequence ID" value="NZ_JAVDRL010000010.1"/>
</dbReference>
<organism evidence="16 17">
    <name type="scientific">Caulobacter rhizosphaerae</name>
    <dbReference type="NCBI Taxonomy" id="2010972"/>
    <lineage>
        <taxon>Bacteria</taxon>
        <taxon>Pseudomonadati</taxon>
        <taxon>Pseudomonadota</taxon>
        <taxon>Alphaproteobacteria</taxon>
        <taxon>Caulobacterales</taxon>
        <taxon>Caulobacteraceae</taxon>
        <taxon>Caulobacter</taxon>
    </lineage>
</organism>
<dbReference type="InterPro" id="IPR039426">
    <property type="entry name" value="TonB-dep_rcpt-like"/>
</dbReference>
<dbReference type="SUPFAM" id="SSF56935">
    <property type="entry name" value="Porins"/>
    <property type="match status" value="1"/>
</dbReference>
<keyword evidence="3 11" id="KW-1134">Transmembrane beta strand</keyword>
<dbReference type="PROSITE" id="PS52016">
    <property type="entry name" value="TONB_DEPENDENT_REC_3"/>
    <property type="match status" value="1"/>
</dbReference>
<dbReference type="Pfam" id="PF00593">
    <property type="entry name" value="TonB_dep_Rec_b-barrel"/>
    <property type="match status" value="1"/>
</dbReference>
<dbReference type="InterPro" id="IPR012910">
    <property type="entry name" value="Plug_dom"/>
</dbReference>
<gene>
    <name evidence="16" type="ORF">J2800_003535</name>
</gene>
<name>A0ABU1N2W1_9CAUL</name>
<comment type="caution">
    <text evidence="16">The sequence shown here is derived from an EMBL/GenBank/DDBJ whole genome shotgun (WGS) entry which is preliminary data.</text>
</comment>
<keyword evidence="10 11" id="KW-0998">Cell outer membrane</keyword>
<evidence type="ECO:0000256" key="9">
    <source>
        <dbReference type="ARBA" id="ARBA00023136"/>
    </source>
</evidence>
<evidence type="ECO:0000256" key="13">
    <source>
        <dbReference type="SAM" id="SignalP"/>
    </source>
</evidence>
<dbReference type="InterPro" id="IPR000531">
    <property type="entry name" value="Beta-barrel_TonB"/>
</dbReference>
<sequence length="828" mass="88369">MNNTRIMMLAGVSVLTLSAGAVHAQTAAKPAAAEPETVGEVIVTARRQAENLQNVPTTVSAVSGDSLKKLAITQFQDVAALVPGLSLGTSSVTAGRSPAPSIRGVSYDASTQASPTVDIYQNDVPIDGTVAFQAVYDIQAIEVLRGPQGTLRGRTAPSGAITLTTRRADTHDYGGYVSAQATDHDGRNLQGAANIPLIAGVLGVRLAGVIDENKGDFVTSLNSAFLPVKSTRSGRISINFTPTETFDATLSYQKLNSHKRQFTQVEGNGAVGGVSAAAPAGYNGPVITASQRLDVDDSPRFNYTDNDFLSAQLNWEVLGQRLSYVGGYTKGDATTVGALDYGNVLIGRSYFQNLNTRNSQTTHEIRLSSVGSDRLIDYTVGYFYSKAPSKTGGTQIASFLPGSFGSPGAPADPRVLDSRFSLPTLITVNNNATENSVFANVRLHLGEATEISGGVRHIVSKVDNVQTVFLGAGMISRAIGFPCSAAGFASTYGGGFCDIPIAAGKTPVQNSSQKNTEKPTVYNLSISHRFSDQVLSYGTFATSWRRGANNFALGNAENDPVLASLIFLPDEKSKSFETGIKTNWLDRRLRLNLAVFYQKYDGLLFQLGSIPYVAANGATTVVQNSTFNVGADSIVKGFDFDGAFQVTPNWSISGGISYADGKVDNDIVPCRDSNFDGVPDKGTPTLSDFRSRNIHVATCKSNVSVSRDPLWSGTLQSEYWRPVGGVEAYVRGLLSYYPENKRRNAGYTVPDYGLLNVFAGVRSPDGAWDINIFARNLTKTGVETSRDVDYTTPAGAVTSFFGDSGYRWTSYAPPREIGVSLRYALGAR</sequence>
<keyword evidence="13" id="KW-0732">Signal</keyword>
<dbReference type="Gene3D" id="2.40.170.20">
    <property type="entry name" value="TonB-dependent receptor, beta-barrel domain"/>
    <property type="match status" value="1"/>
</dbReference>
<dbReference type="EMBL" id="JAVDRL010000010">
    <property type="protein sequence ID" value="MDR6532775.1"/>
    <property type="molecule type" value="Genomic_DNA"/>
</dbReference>
<comment type="similarity">
    <text evidence="11 12">Belongs to the TonB-dependent receptor family.</text>
</comment>
<evidence type="ECO:0000259" key="14">
    <source>
        <dbReference type="Pfam" id="PF00593"/>
    </source>
</evidence>
<keyword evidence="7" id="KW-0406">Ion transport</keyword>
<keyword evidence="8 12" id="KW-0798">TonB box</keyword>
<keyword evidence="16" id="KW-0675">Receptor</keyword>
<protein>
    <submittedName>
        <fullName evidence="16">Iron complex outermembrane receptor protein</fullName>
    </submittedName>
</protein>
<evidence type="ECO:0000256" key="6">
    <source>
        <dbReference type="ARBA" id="ARBA00023004"/>
    </source>
</evidence>
<keyword evidence="17" id="KW-1185">Reference proteome</keyword>
<feature type="domain" description="TonB-dependent receptor-like beta-barrel" evidence="14">
    <location>
        <begin position="249"/>
        <end position="777"/>
    </location>
</feature>
<keyword evidence="5 11" id="KW-0812">Transmembrane</keyword>
<feature type="domain" description="TonB-dependent receptor plug" evidence="15">
    <location>
        <begin position="52"/>
        <end position="160"/>
    </location>
</feature>
<dbReference type="Proteomes" id="UP001262754">
    <property type="component" value="Unassembled WGS sequence"/>
</dbReference>
<evidence type="ECO:0000256" key="10">
    <source>
        <dbReference type="ARBA" id="ARBA00023237"/>
    </source>
</evidence>
<keyword evidence="6" id="KW-0408">Iron</keyword>
<feature type="signal peptide" evidence="13">
    <location>
        <begin position="1"/>
        <end position="24"/>
    </location>
</feature>
<evidence type="ECO:0000256" key="7">
    <source>
        <dbReference type="ARBA" id="ARBA00023065"/>
    </source>
</evidence>
<evidence type="ECO:0000256" key="5">
    <source>
        <dbReference type="ARBA" id="ARBA00022692"/>
    </source>
</evidence>
<evidence type="ECO:0000256" key="2">
    <source>
        <dbReference type="ARBA" id="ARBA00022448"/>
    </source>
</evidence>
<accession>A0ABU1N2W1</accession>
<evidence type="ECO:0000256" key="3">
    <source>
        <dbReference type="ARBA" id="ARBA00022452"/>
    </source>
</evidence>
<dbReference type="PANTHER" id="PTHR32552:SF81">
    <property type="entry name" value="TONB-DEPENDENT OUTER MEMBRANE RECEPTOR"/>
    <property type="match status" value="1"/>
</dbReference>
<evidence type="ECO:0000259" key="15">
    <source>
        <dbReference type="Pfam" id="PF07715"/>
    </source>
</evidence>
<keyword evidence="2 11" id="KW-0813">Transport</keyword>
<evidence type="ECO:0000256" key="4">
    <source>
        <dbReference type="ARBA" id="ARBA00022496"/>
    </source>
</evidence>
<evidence type="ECO:0000256" key="11">
    <source>
        <dbReference type="PROSITE-ProRule" id="PRU01360"/>
    </source>
</evidence>
<evidence type="ECO:0000256" key="12">
    <source>
        <dbReference type="RuleBase" id="RU003357"/>
    </source>
</evidence>
<proteinExistence type="inferred from homology"/>
<comment type="subcellular location">
    <subcellularLocation>
        <location evidence="1 11">Cell outer membrane</location>
        <topology evidence="1 11">Multi-pass membrane protein</topology>
    </subcellularLocation>
</comment>
<keyword evidence="9 11" id="KW-0472">Membrane</keyword>
<dbReference type="PANTHER" id="PTHR32552">
    <property type="entry name" value="FERRICHROME IRON RECEPTOR-RELATED"/>
    <property type="match status" value="1"/>
</dbReference>
<reference evidence="16 17" key="1">
    <citation type="submission" date="2023-07" db="EMBL/GenBank/DDBJ databases">
        <title>Sorghum-associated microbial communities from plants grown in Nebraska, USA.</title>
        <authorList>
            <person name="Schachtman D."/>
        </authorList>
    </citation>
    <scope>NUCLEOTIDE SEQUENCE [LARGE SCALE GENOMIC DNA]</scope>
    <source>
        <strain evidence="16 17">DS2154</strain>
    </source>
</reference>
<evidence type="ECO:0000256" key="1">
    <source>
        <dbReference type="ARBA" id="ARBA00004571"/>
    </source>
</evidence>
<evidence type="ECO:0000313" key="17">
    <source>
        <dbReference type="Proteomes" id="UP001262754"/>
    </source>
</evidence>
<feature type="chain" id="PRO_5047414832" evidence="13">
    <location>
        <begin position="25"/>
        <end position="828"/>
    </location>
</feature>